<feature type="compositionally biased region" description="Basic and acidic residues" evidence="1">
    <location>
        <begin position="46"/>
        <end position="56"/>
    </location>
</feature>
<proteinExistence type="predicted"/>
<evidence type="ECO:0000313" key="2">
    <source>
        <dbReference type="EMBL" id="QDV46261.1"/>
    </source>
</evidence>
<gene>
    <name evidence="2" type="ORF">Enr13x_61700</name>
</gene>
<evidence type="ECO:0000313" key="3">
    <source>
        <dbReference type="Proteomes" id="UP000319004"/>
    </source>
</evidence>
<name>A0A518HZH9_9BACT</name>
<dbReference type="KEGG" id="snep:Enr13x_61700"/>
<protein>
    <submittedName>
        <fullName evidence="2">Uncharacterized protein</fullName>
    </submittedName>
</protein>
<accession>A0A518HZH9</accession>
<reference evidence="2 3" key="1">
    <citation type="submission" date="2019-03" db="EMBL/GenBank/DDBJ databases">
        <title>Deep-cultivation of Planctomycetes and their phenomic and genomic characterization uncovers novel biology.</title>
        <authorList>
            <person name="Wiegand S."/>
            <person name="Jogler M."/>
            <person name="Boedeker C."/>
            <person name="Pinto D."/>
            <person name="Vollmers J."/>
            <person name="Rivas-Marin E."/>
            <person name="Kohn T."/>
            <person name="Peeters S.H."/>
            <person name="Heuer A."/>
            <person name="Rast P."/>
            <person name="Oberbeckmann S."/>
            <person name="Bunk B."/>
            <person name="Jeske O."/>
            <person name="Meyerdierks A."/>
            <person name="Storesund J.E."/>
            <person name="Kallscheuer N."/>
            <person name="Luecker S."/>
            <person name="Lage O.M."/>
            <person name="Pohl T."/>
            <person name="Merkel B.J."/>
            <person name="Hornburger P."/>
            <person name="Mueller R.-W."/>
            <person name="Bruemmer F."/>
            <person name="Labrenz M."/>
            <person name="Spormann A.M."/>
            <person name="Op den Camp H."/>
            <person name="Overmann J."/>
            <person name="Amann R."/>
            <person name="Jetten M.S.M."/>
            <person name="Mascher T."/>
            <person name="Medema M.H."/>
            <person name="Devos D.P."/>
            <person name="Kaster A.-K."/>
            <person name="Ovreas L."/>
            <person name="Rohde M."/>
            <person name="Galperin M.Y."/>
            <person name="Jogler C."/>
        </authorList>
    </citation>
    <scope>NUCLEOTIDE SEQUENCE [LARGE SCALE GENOMIC DNA]</scope>
    <source>
        <strain evidence="2 3">Enr13</strain>
    </source>
</reference>
<evidence type="ECO:0000256" key="1">
    <source>
        <dbReference type="SAM" id="MobiDB-lite"/>
    </source>
</evidence>
<organism evidence="2 3">
    <name type="scientific">Stieleria neptunia</name>
    <dbReference type="NCBI Taxonomy" id="2527979"/>
    <lineage>
        <taxon>Bacteria</taxon>
        <taxon>Pseudomonadati</taxon>
        <taxon>Planctomycetota</taxon>
        <taxon>Planctomycetia</taxon>
        <taxon>Pirellulales</taxon>
        <taxon>Pirellulaceae</taxon>
        <taxon>Stieleria</taxon>
    </lineage>
</organism>
<dbReference type="Proteomes" id="UP000319004">
    <property type="component" value="Chromosome"/>
</dbReference>
<dbReference type="EMBL" id="CP037423">
    <property type="protein sequence ID" value="QDV46261.1"/>
    <property type="molecule type" value="Genomic_DNA"/>
</dbReference>
<feature type="region of interest" description="Disordered" evidence="1">
    <location>
        <begin position="39"/>
        <end position="72"/>
    </location>
</feature>
<sequence>MQYKYLSLRKYSLPSATIGLALKVLRSSSRLWASCSNSGLAAKTGDNSHGDSRDGGGKQVKTHSAALQLSDA</sequence>
<keyword evidence="3" id="KW-1185">Reference proteome</keyword>
<dbReference type="AlphaFoldDB" id="A0A518HZH9"/>